<feature type="region of interest" description="Disordered" evidence="1">
    <location>
        <begin position="147"/>
        <end position="174"/>
    </location>
</feature>
<proteinExistence type="predicted"/>
<evidence type="ECO:0000256" key="1">
    <source>
        <dbReference type="SAM" id="MobiDB-lite"/>
    </source>
</evidence>
<feature type="compositionally biased region" description="Basic and acidic residues" evidence="1">
    <location>
        <begin position="149"/>
        <end position="160"/>
    </location>
</feature>
<dbReference type="AlphaFoldDB" id="A0A2I8EZB4"/>
<organism evidence="2 3">
    <name type="scientific">Paraburkholderia terrae</name>
    <dbReference type="NCBI Taxonomy" id="311230"/>
    <lineage>
        <taxon>Bacteria</taxon>
        <taxon>Pseudomonadati</taxon>
        <taxon>Pseudomonadota</taxon>
        <taxon>Betaproteobacteria</taxon>
        <taxon>Burkholderiales</taxon>
        <taxon>Burkholderiaceae</taxon>
        <taxon>Paraburkholderia</taxon>
    </lineage>
</organism>
<accession>A0A2I8EZB4</accession>
<dbReference type="KEGG" id="pter:C2L65_35675"/>
<evidence type="ECO:0000313" key="2">
    <source>
        <dbReference type="EMBL" id="AUT64946.1"/>
    </source>
</evidence>
<name>A0A2I8EZB4_9BURK</name>
<reference evidence="2 3" key="1">
    <citation type="submission" date="2018-01" db="EMBL/GenBank/DDBJ databases">
        <title>Species boundaries and ecological features among Paraburkholderia terrae DSMZ17804T, P. hospita DSMZ17164T and P. caribensis DSMZ13236T.</title>
        <authorList>
            <person name="Pratama A.A."/>
        </authorList>
    </citation>
    <scope>NUCLEOTIDE SEQUENCE [LARGE SCALE GENOMIC DNA]</scope>
    <source>
        <strain evidence="2 3">DSM 17804</strain>
    </source>
</reference>
<feature type="compositionally biased region" description="Polar residues" evidence="1">
    <location>
        <begin position="161"/>
        <end position="174"/>
    </location>
</feature>
<feature type="compositionally biased region" description="Basic and acidic residues" evidence="1">
    <location>
        <begin position="61"/>
        <end position="70"/>
    </location>
</feature>
<dbReference type="Proteomes" id="UP000243502">
    <property type="component" value="Chromosome 3"/>
</dbReference>
<protein>
    <submittedName>
        <fullName evidence="2">Uncharacterized protein</fullName>
    </submittedName>
</protein>
<sequence>MAGGSIDPMSLVLSQLGGAGADDPRVAVFMNFLAQRQSAAAEQVERSDADQEATDDGPSARNDEKTVTESECSRRMLELSDTATRMFEELEVLRVRNDTLAAALGACFLCFGTDFSCTECRGRGKPGARLPEPAAYRDYVLPALRRIRAAREASPKEHGNSPHQTAGVKQQAFE</sequence>
<evidence type="ECO:0000313" key="3">
    <source>
        <dbReference type="Proteomes" id="UP000243502"/>
    </source>
</evidence>
<feature type="region of interest" description="Disordered" evidence="1">
    <location>
        <begin position="40"/>
        <end position="70"/>
    </location>
</feature>
<gene>
    <name evidence="2" type="ORF">C2L65_35675</name>
</gene>
<dbReference type="EMBL" id="CP026113">
    <property type="protein sequence ID" value="AUT64946.1"/>
    <property type="molecule type" value="Genomic_DNA"/>
</dbReference>